<dbReference type="Proteomes" id="UP000011607">
    <property type="component" value="Unassembled WGS sequence"/>
</dbReference>
<sequence length="164" mass="17464">MAESPLEWFREDGEWTTPDGRPAELLVLVVGIPVFAWLVSLRSGIALPWSAPTSGVTGTAAQFRPWGAAGLGLFAGFLYAVYYRDVIVSRLPEFSSWTLLSLFGGGFGLSTLEVLPATSSVTAFLLTAGTTVLVIYLLWLASPLHDGLTPSRRGVEPPAAVGPE</sequence>
<evidence type="ECO:0000256" key="1">
    <source>
        <dbReference type="SAM" id="Phobius"/>
    </source>
</evidence>
<organism evidence="2 3">
    <name type="scientific">Halobiforma nitratireducens JCM 10879</name>
    <dbReference type="NCBI Taxonomy" id="1227454"/>
    <lineage>
        <taxon>Archaea</taxon>
        <taxon>Methanobacteriati</taxon>
        <taxon>Methanobacteriota</taxon>
        <taxon>Stenosarchaea group</taxon>
        <taxon>Halobacteria</taxon>
        <taxon>Halobacteriales</taxon>
        <taxon>Natrialbaceae</taxon>
        <taxon>Halobiforma</taxon>
    </lineage>
</organism>
<dbReference type="STRING" id="1227454.C446_08656"/>
<feature type="transmembrane region" description="Helical" evidence="1">
    <location>
        <begin position="94"/>
        <end position="115"/>
    </location>
</feature>
<dbReference type="RefSeq" id="WP_006672660.1">
    <property type="nucleotide sequence ID" value="NZ_AOMA01000082.1"/>
</dbReference>
<protein>
    <submittedName>
        <fullName evidence="2">Uncharacterized protein</fullName>
    </submittedName>
</protein>
<dbReference type="AlphaFoldDB" id="M0M4H7"/>
<name>M0M4H7_9EURY</name>
<dbReference type="eggNOG" id="arCOG11419">
    <property type="taxonomic scope" value="Archaea"/>
</dbReference>
<proteinExistence type="predicted"/>
<gene>
    <name evidence="2" type="ORF">C446_08656</name>
</gene>
<reference evidence="2 3" key="1">
    <citation type="journal article" date="2014" name="PLoS Genet.">
        <title>Phylogenetically driven sequencing of extremely halophilic archaea reveals strategies for static and dynamic osmo-response.</title>
        <authorList>
            <person name="Becker E.A."/>
            <person name="Seitzer P.M."/>
            <person name="Tritt A."/>
            <person name="Larsen D."/>
            <person name="Krusor M."/>
            <person name="Yao A.I."/>
            <person name="Wu D."/>
            <person name="Madern D."/>
            <person name="Eisen J.A."/>
            <person name="Darling A.E."/>
            <person name="Facciotti M.T."/>
        </authorList>
    </citation>
    <scope>NUCLEOTIDE SEQUENCE [LARGE SCALE GENOMIC DNA]</scope>
    <source>
        <strain evidence="2 3">JCM 10879</strain>
    </source>
</reference>
<evidence type="ECO:0000313" key="3">
    <source>
        <dbReference type="Proteomes" id="UP000011607"/>
    </source>
</evidence>
<feature type="transmembrane region" description="Helical" evidence="1">
    <location>
        <begin position="25"/>
        <end position="45"/>
    </location>
</feature>
<keyword evidence="1" id="KW-0472">Membrane</keyword>
<dbReference type="OrthoDB" id="186921at2157"/>
<comment type="caution">
    <text evidence="2">The sequence shown here is derived from an EMBL/GenBank/DDBJ whole genome shotgun (WGS) entry which is preliminary data.</text>
</comment>
<accession>M0M4H7</accession>
<evidence type="ECO:0000313" key="2">
    <source>
        <dbReference type="EMBL" id="EMA39504.1"/>
    </source>
</evidence>
<feature type="transmembrane region" description="Helical" evidence="1">
    <location>
        <begin position="65"/>
        <end position="82"/>
    </location>
</feature>
<keyword evidence="1" id="KW-0812">Transmembrane</keyword>
<keyword evidence="3" id="KW-1185">Reference proteome</keyword>
<keyword evidence="1" id="KW-1133">Transmembrane helix</keyword>
<dbReference type="EMBL" id="AOMA01000082">
    <property type="protein sequence ID" value="EMA39504.1"/>
    <property type="molecule type" value="Genomic_DNA"/>
</dbReference>
<feature type="transmembrane region" description="Helical" evidence="1">
    <location>
        <begin position="121"/>
        <end position="142"/>
    </location>
</feature>